<comment type="caution">
    <text evidence="5">The sequence shown here is derived from an EMBL/GenBank/DDBJ whole genome shotgun (WGS) entry which is preliminary data.</text>
</comment>
<sequence>MPLLLQRLLAGLVFLAVGGAQAGELTVSAASSLTQAFKEIARSYEAEHSGTQVLLNFGASGSLLQQVAKGAPVDVFAAADQETLDQAAQRQLIVPSSRQDFASNNLVVVVPSASQLNLNTFADLTQAGVEKIAIGNPASVPVGRYSQQALHAEGLWEALQAKAITTQNVRQSLNYVARGEVEAGFVYATDAREVATVKVAFDVPLKVAIRYPIARVAGSAHAVEAERFIAYVQSPAGQAILARFGFKQP</sequence>
<evidence type="ECO:0000313" key="5">
    <source>
        <dbReference type="EMBL" id="MBD7977920.1"/>
    </source>
</evidence>
<dbReference type="Pfam" id="PF13531">
    <property type="entry name" value="SBP_bac_11"/>
    <property type="match status" value="1"/>
</dbReference>
<dbReference type="InterPro" id="IPR005950">
    <property type="entry name" value="ModA"/>
</dbReference>
<evidence type="ECO:0000256" key="3">
    <source>
        <dbReference type="ARBA" id="ARBA00022729"/>
    </source>
</evidence>
<feature type="signal peptide" evidence="4">
    <location>
        <begin position="1"/>
        <end position="22"/>
    </location>
</feature>
<dbReference type="PANTHER" id="PTHR30632">
    <property type="entry name" value="MOLYBDATE-BINDING PERIPLASMIC PROTEIN"/>
    <property type="match status" value="1"/>
</dbReference>
<reference evidence="5 6" key="1">
    <citation type="submission" date="2020-08" db="EMBL/GenBank/DDBJ databases">
        <title>A Genomic Blueprint of the Chicken Gut Microbiome.</title>
        <authorList>
            <person name="Gilroy R."/>
            <person name="Ravi A."/>
            <person name="Getino M."/>
            <person name="Pursley I."/>
            <person name="Horton D.L."/>
            <person name="Alikhan N.-F."/>
            <person name="Baker D."/>
            <person name="Gharbi K."/>
            <person name="Hall N."/>
            <person name="Watson M."/>
            <person name="Adriaenssens E.M."/>
            <person name="Foster-Nyarko E."/>
            <person name="Jarju S."/>
            <person name="Secka A."/>
            <person name="Antonio M."/>
            <person name="Oren A."/>
            <person name="Chaudhuri R."/>
            <person name="La Ragione R.M."/>
            <person name="Hildebrand F."/>
            <person name="Pallen M.J."/>
        </authorList>
    </citation>
    <scope>NUCLEOTIDE SEQUENCE [LARGE SCALE GENOMIC DNA]</scope>
    <source>
        <strain evidence="5 6">Sa2CUA2</strain>
    </source>
</reference>
<dbReference type="SUPFAM" id="SSF53850">
    <property type="entry name" value="Periplasmic binding protein-like II"/>
    <property type="match status" value="1"/>
</dbReference>
<dbReference type="EMBL" id="JACSQG010000006">
    <property type="protein sequence ID" value="MBD7977920.1"/>
    <property type="molecule type" value="Genomic_DNA"/>
</dbReference>
<dbReference type="NCBIfam" id="TIGR01256">
    <property type="entry name" value="modA"/>
    <property type="match status" value="1"/>
</dbReference>
<dbReference type="RefSeq" id="WP_251836697.1">
    <property type="nucleotide sequence ID" value="NZ_JACSQG010000006.1"/>
</dbReference>
<dbReference type="PIRSF" id="PIRSF004846">
    <property type="entry name" value="ModA"/>
    <property type="match status" value="1"/>
</dbReference>
<dbReference type="Gene3D" id="3.40.190.10">
    <property type="entry name" value="Periplasmic binding protein-like II"/>
    <property type="match status" value="2"/>
</dbReference>
<comment type="similarity">
    <text evidence="1">Belongs to the bacterial solute-binding protein ModA family.</text>
</comment>
<organism evidence="5 6">
    <name type="scientific">Serpens gallinarum</name>
    <dbReference type="NCBI Taxonomy" id="2763075"/>
    <lineage>
        <taxon>Bacteria</taxon>
        <taxon>Pseudomonadati</taxon>
        <taxon>Pseudomonadota</taxon>
        <taxon>Gammaproteobacteria</taxon>
        <taxon>Pseudomonadales</taxon>
        <taxon>Pseudomonadaceae</taxon>
        <taxon>Pseudomonas</taxon>
    </lineage>
</organism>
<accession>A0ABR8TQ79</accession>
<dbReference type="Proteomes" id="UP000611945">
    <property type="component" value="Unassembled WGS sequence"/>
</dbReference>
<keyword evidence="3 4" id="KW-0732">Signal</keyword>
<keyword evidence="2" id="KW-0479">Metal-binding</keyword>
<evidence type="ECO:0000313" key="6">
    <source>
        <dbReference type="Proteomes" id="UP000611945"/>
    </source>
</evidence>
<evidence type="ECO:0000256" key="1">
    <source>
        <dbReference type="ARBA" id="ARBA00009175"/>
    </source>
</evidence>
<evidence type="ECO:0000256" key="4">
    <source>
        <dbReference type="SAM" id="SignalP"/>
    </source>
</evidence>
<proteinExistence type="inferred from homology"/>
<name>A0ABR8TQ79_9PSED</name>
<keyword evidence="6" id="KW-1185">Reference proteome</keyword>
<dbReference type="PANTHER" id="PTHR30632:SF0">
    <property type="entry name" value="SULFATE-BINDING PROTEIN"/>
    <property type="match status" value="1"/>
</dbReference>
<gene>
    <name evidence="5" type="primary">modA</name>
    <name evidence="5" type="ORF">H9642_12050</name>
</gene>
<evidence type="ECO:0000256" key="2">
    <source>
        <dbReference type="ARBA" id="ARBA00022723"/>
    </source>
</evidence>
<dbReference type="InterPro" id="IPR050682">
    <property type="entry name" value="ModA/WtpA"/>
</dbReference>
<protein>
    <submittedName>
        <fullName evidence="5">Molybdate ABC transporter substrate-binding protein</fullName>
    </submittedName>
</protein>
<feature type="chain" id="PRO_5045321694" evidence="4">
    <location>
        <begin position="23"/>
        <end position="249"/>
    </location>
</feature>